<dbReference type="RefSeq" id="WP_341414584.1">
    <property type="nucleotide sequence ID" value="NZ_JBBPCC010000002.1"/>
</dbReference>
<organism evidence="2 3">
    <name type="scientific">Paenibacillus filicis</name>
    <dbReference type="NCBI Taxonomy" id="669464"/>
    <lineage>
        <taxon>Bacteria</taxon>
        <taxon>Bacillati</taxon>
        <taxon>Bacillota</taxon>
        <taxon>Bacilli</taxon>
        <taxon>Bacillales</taxon>
        <taxon>Paenibacillaceae</taxon>
        <taxon>Paenibacillus</taxon>
    </lineage>
</organism>
<evidence type="ECO:0000313" key="2">
    <source>
        <dbReference type="EMBL" id="MEK8127305.1"/>
    </source>
</evidence>
<accession>A0ABU9DGV3</accession>
<dbReference type="InterPro" id="IPR046878">
    <property type="entry name" value="Big_14"/>
</dbReference>
<protein>
    <submittedName>
        <fullName evidence="2">Immunoglobulin-like domain-containing protein</fullName>
    </submittedName>
</protein>
<sequence length="82" mass="9015">MVGVIARPGLRVRAREGENWVKTGTGRMEAIVSIGYVLSPGGQWEQSITFSELASGSYRVGKKIEGVGTPIRKMVYAEFRIE</sequence>
<gene>
    <name evidence="2" type="ORF">WMW72_05195</name>
</gene>
<reference evidence="2 3" key="1">
    <citation type="submission" date="2024-04" db="EMBL/GenBank/DDBJ databases">
        <title>draft genome sequnece of Paenibacillus filicis.</title>
        <authorList>
            <person name="Kim D.-U."/>
        </authorList>
    </citation>
    <scope>NUCLEOTIDE SEQUENCE [LARGE SCALE GENOMIC DNA]</scope>
    <source>
        <strain evidence="2 3">KACC14197</strain>
    </source>
</reference>
<dbReference type="Proteomes" id="UP001469365">
    <property type="component" value="Unassembled WGS sequence"/>
</dbReference>
<evidence type="ECO:0000259" key="1">
    <source>
        <dbReference type="Pfam" id="PF20251"/>
    </source>
</evidence>
<dbReference type="EMBL" id="JBBPCC010000002">
    <property type="protein sequence ID" value="MEK8127305.1"/>
    <property type="molecule type" value="Genomic_DNA"/>
</dbReference>
<feature type="domain" description="Bacterial Ig-like" evidence="1">
    <location>
        <begin position="12"/>
        <end position="71"/>
    </location>
</feature>
<name>A0ABU9DGV3_9BACL</name>
<comment type="caution">
    <text evidence="2">The sequence shown here is derived from an EMBL/GenBank/DDBJ whole genome shotgun (WGS) entry which is preliminary data.</text>
</comment>
<dbReference type="Pfam" id="PF20251">
    <property type="entry name" value="Big_14"/>
    <property type="match status" value="1"/>
</dbReference>
<evidence type="ECO:0000313" key="3">
    <source>
        <dbReference type="Proteomes" id="UP001469365"/>
    </source>
</evidence>
<keyword evidence="3" id="KW-1185">Reference proteome</keyword>
<proteinExistence type="predicted"/>